<gene>
    <name evidence="4" type="ORF">EG327_001545</name>
</gene>
<dbReference type="Gene3D" id="1.25.40.20">
    <property type="entry name" value="Ankyrin repeat-containing domain"/>
    <property type="match status" value="3"/>
</dbReference>
<name>A0A8H3U3P2_VENIN</name>
<dbReference type="GO" id="GO:0085020">
    <property type="term" value="P:protein K6-linked ubiquitination"/>
    <property type="evidence" value="ECO:0007669"/>
    <property type="project" value="TreeGrafter"/>
</dbReference>
<feature type="repeat" description="ANK" evidence="3">
    <location>
        <begin position="487"/>
        <end position="520"/>
    </location>
</feature>
<dbReference type="SMART" id="SM00248">
    <property type="entry name" value="ANK"/>
    <property type="match status" value="8"/>
</dbReference>
<dbReference type="Proteomes" id="UP000490939">
    <property type="component" value="Unassembled WGS sequence"/>
</dbReference>
<keyword evidence="5" id="KW-1185">Reference proteome</keyword>
<feature type="repeat" description="ANK" evidence="3">
    <location>
        <begin position="454"/>
        <end position="486"/>
    </location>
</feature>
<evidence type="ECO:0000256" key="3">
    <source>
        <dbReference type="PROSITE-ProRule" id="PRU00023"/>
    </source>
</evidence>
<dbReference type="PROSITE" id="PS50088">
    <property type="entry name" value="ANK_REPEAT"/>
    <property type="match status" value="6"/>
</dbReference>
<dbReference type="Pfam" id="PF00023">
    <property type="entry name" value="Ank"/>
    <property type="match status" value="1"/>
</dbReference>
<feature type="repeat" description="ANK" evidence="3">
    <location>
        <begin position="587"/>
        <end position="619"/>
    </location>
</feature>
<keyword evidence="2 3" id="KW-0040">ANK repeat</keyword>
<dbReference type="InterPro" id="IPR002110">
    <property type="entry name" value="Ankyrin_rpt"/>
</dbReference>
<dbReference type="SUPFAM" id="SSF48403">
    <property type="entry name" value="Ankyrin repeat"/>
    <property type="match status" value="1"/>
</dbReference>
<reference evidence="4 5" key="1">
    <citation type="submission" date="2019-07" db="EMBL/GenBank/DDBJ databases">
        <title>Venturia inaequalis Genome Resource.</title>
        <authorList>
            <person name="Lichtner F.J."/>
        </authorList>
    </citation>
    <scope>NUCLEOTIDE SEQUENCE [LARGE SCALE GENOMIC DNA]</scope>
    <source>
        <strain evidence="4 5">DMI_063113</strain>
    </source>
</reference>
<evidence type="ECO:0000313" key="4">
    <source>
        <dbReference type="EMBL" id="KAE9963316.1"/>
    </source>
</evidence>
<dbReference type="InterPro" id="IPR036770">
    <property type="entry name" value="Ankyrin_rpt-contain_sf"/>
</dbReference>
<protein>
    <recommendedName>
        <fullName evidence="6">Ankyrin repeat protein</fullName>
    </recommendedName>
</protein>
<accession>A0A8H3U3P2</accession>
<organism evidence="4 5">
    <name type="scientific">Venturia inaequalis</name>
    <name type="common">Apple scab fungus</name>
    <dbReference type="NCBI Taxonomy" id="5025"/>
    <lineage>
        <taxon>Eukaryota</taxon>
        <taxon>Fungi</taxon>
        <taxon>Dikarya</taxon>
        <taxon>Ascomycota</taxon>
        <taxon>Pezizomycotina</taxon>
        <taxon>Dothideomycetes</taxon>
        <taxon>Pleosporomycetidae</taxon>
        <taxon>Venturiales</taxon>
        <taxon>Venturiaceae</taxon>
        <taxon>Venturia</taxon>
    </lineage>
</organism>
<keyword evidence="1" id="KW-0677">Repeat</keyword>
<comment type="caution">
    <text evidence="4">The sequence shown here is derived from an EMBL/GenBank/DDBJ whole genome shotgun (WGS) entry which is preliminary data.</text>
</comment>
<dbReference type="PROSITE" id="PS50297">
    <property type="entry name" value="ANK_REP_REGION"/>
    <property type="match status" value="6"/>
</dbReference>
<proteinExistence type="predicted"/>
<sequence length="714" mass="78855">MCLIYSEEDGIPTFPAFEPTNNAGFCMDGPDVLQNFDFDAFLHTTDDIEPFDFGELDFPFSANELIAGRATDENDLPSAPVTPLHSIACFPPSQPQMVPTELENLKLSYTTLGQDYLRQIVSIHNVCKKAVGLTYPAVLQSQLLTASRTLDKLGDLISQHCEVVLETNLVAPLEALIFECRCGLNRISKEQGLAESDQALSTRQNSVKNSELVAYDCLVPLVKVLRAFTCKSIIEQKLRLHSIAATHLLNMADMDESKTDVDDNRSILSGKTLLGVQEAKEKGLKLEVYEIEEEEDVEPTGCFFRMFICRNKQQPEQKEKIALKSKLASASSKFVPKKVASIVAARQRKKACKLHEEVLKLFTFGTVEEVAKFLSRYRQAVATIEATPYHFLQLLASRSPEILRCVLAHCQGLDINKPDSKGRTQLWHAAYSGKAESINTLIAAGANREAADKDGLRPLHIAVKRGHLAGVIALLVAKVDIEAPDATMNKPLHFAAEHVSGCQIIDKLLEAGADINATNTKLSTPLHKAIRLNHIPAQRLLVQRGADIEALRIRWETPAKYAVSHGRLDILCNLIIAGADPDALTCENKTALHSAAAHEDHNIVQVLLDAGCDIDPKSKSGSTPLYMAAQNGRIKNAQVLASHGADLDAKRKGRTPIEVAKRYKNLGVLDVLERARLGLPMGEIEKDVEDHADNHSCSWEQWFEKYVVATMDWR</sequence>
<dbReference type="PANTHER" id="PTHR24171">
    <property type="entry name" value="ANKYRIN REPEAT DOMAIN-CONTAINING PROTEIN 39-RELATED"/>
    <property type="match status" value="1"/>
</dbReference>
<dbReference type="GO" id="GO:0004842">
    <property type="term" value="F:ubiquitin-protein transferase activity"/>
    <property type="evidence" value="ECO:0007669"/>
    <property type="project" value="TreeGrafter"/>
</dbReference>
<evidence type="ECO:0000313" key="5">
    <source>
        <dbReference type="Proteomes" id="UP000490939"/>
    </source>
</evidence>
<evidence type="ECO:0000256" key="1">
    <source>
        <dbReference type="ARBA" id="ARBA00022737"/>
    </source>
</evidence>
<dbReference type="EMBL" id="WNWR01001414">
    <property type="protein sequence ID" value="KAE9963316.1"/>
    <property type="molecule type" value="Genomic_DNA"/>
</dbReference>
<feature type="repeat" description="ANK" evidence="3">
    <location>
        <begin position="620"/>
        <end position="652"/>
    </location>
</feature>
<evidence type="ECO:0000256" key="2">
    <source>
        <dbReference type="ARBA" id="ARBA00023043"/>
    </source>
</evidence>
<dbReference type="PANTHER" id="PTHR24171:SF8">
    <property type="entry name" value="BRCA1-ASSOCIATED RING DOMAIN PROTEIN 1"/>
    <property type="match status" value="1"/>
</dbReference>
<dbReference type="AlphaFoldDB" id="A0A8H3U3P2"/>
<feature type="repeat" description="ANK" evidence="3">
    <location>
        <begin position="421"/>
        <end position="453"/>
    </location>
</feature>
<feature type="repeat" description="ANK" evidence="3">
    <location>
        <begin position="521"/>
        <end position="553"/>
    </location>
</feature>
<dbReference type="Pfam" id="PF12796">
    <property type="entry name" value="Ank_2"/>
    <property type="match status" value="2"/>
</dbReference>
<evidence type="ECO:0008006" key="6">
    <source>
        <dbReference type="Google" id="ProtNLM"/>
    </source>
</evidence>